<accession>A0ABN8H6F9</accession>
<evidence type="ECO:0000259" key="8">
    <source>
        <dbReference type="Pfam" id="PF05504"/>
    </source>
</evidence>
<keyword evidence="5" id="KW-0472">Membrane</keyword>
<dbReference type="Pfam" id="PF05504">
    <property type="entry name" value="Spore_GerAC"/>
    <property type="match status" value="1"/>
</dbReference>
<evidence type="ECO:0000256" key="5">
    <source>
        <dbReference type="ARBA" id="ARBA00023136"/>
    </source>
</evidence>
<evidence type="ECO:0000256" key="4">
    <source>
        <dbReference type="ARBA" id="ARBA00022729"/>
    </source>
</evidence>
<evidence type="ECO:0000313" key="11">
    <source>
        <dbReference type="Proteomes" id="UP000838821"/>
    </source>
</evidence>
<comment type="similarity">
    <text evidence="2">Belongs to the GerABKC lipoprotein family.</text>
</comment>
<dbReference type="PANTHER" id="PTHR35789:SF1">
    <property type="entry name" value="SPORE GERMINATION PROTEIN B3"/>
    <property type="match status" value="1"/>
</dbReference>
<feature type="domain" description="Spore germination GerAC-like C-terminal" evidence="8">
    <location>
        <begin position="219"/>
        <end position="375"/>
    </location>
</feature>
<sequence length="386" mass="44214">MRKTALLKLVAGVVVLISQTGCWDMKTIQDTNYMTAIGFDFKDGKYIVYGQMLDFASVAKQEGGQSSQPPLIWVGKEEGTTVSDAFNKLYRTSQQRVFWGHVGAYLFSKSALDQGIGKYTDGSVRYSETRFTQWVYSTDESIEAIFSVIPFFNVSPVNSILMQPVETYRQHSFITPHRLFWVASKLREPGYTVMLPTLDIEKKVWAKNEKPDPKLRVNGAYTMNKQNKLEWLSEKQFIGARWLNKYTSRTPIVVYREGKAVQTVNSKPKSHIKVRTQGGQAIFDVEIKAPIGVAEIFEEINEMELEKLVSNQIKEEVEQTFKLGKSLSIDVYSLEHVLYRDEFKVWAKLTNYGEKPISDYELGNITVKVKVLHSGMLKMNEKTKQY</sequence>
<dbReference type="RefSeq" id="WP_236291852.1">
    <property type="nucleotide sequence ID" value="NZ_CAKMMW010000024.1"/>
</dbReference>
<keyword evidence="6" id="KW-0564">Palmitate</keyword>
<keyword evidence="11" id="KW-1185">Reference proteome</keyword>
<dbReference type="Pfam" id="PF25198">
    <property type="entry name" value="Spore_GerAC_N"/>
    <property type="match status" value="1"/>
</dbReference>
<evidence type="ECO:0000256" key="6">
    <source>
        <dbReference type="ARBA" id="ARBA00023139"/>
    </source>
</evidence>
<reference evidence="10" key="1">
    <citation type="submission" date="2022-01" db="EMBL/GenBank/DDBJ databases">
        <authorList>
            <person name="Criscuolo A."/>
        </authorList>
    </citation>
    <scope>NUCLEOTIDE SEQUENCE</scope>
    <source>
        <strain evidence="10">CIP111891</strain>
    </source>
</reference>
<evidence type="ECO:0000256" key="7">
    <source>
        <dbReference type="ARBA" id="ARBA00023288"/>
    </source>
</evidence>
<organism evidence="10 11">
    <name type="scientific">Paenibacillus allorhizoplanae</name>
    <dbReference type="NCBI Taxonomy" id="2905648"/>
    <lineage>
        <taxon>Bacteria</taxon>
        <taxon>Bacillati</taxon>
        <taxon>Bacillota</taxon>
        <taxon>Bacilli</taxon>
        <taxon>Bacillales</taxon>
        <taxon>Paenibacillaceae</taxon>
        <taxon>Paenibacillus</taxon>
    </lineage>
</organism>
<keyword evidence="3" id="KW-0309">Germination</keyword>
<dbReference type="NCBIfam" id="TIGR02887">
    <property type="entry name" value="spore_ger_x_C"/>
    <property type="match status" value="1"/>
</dbReference>
<feature type="domain" description="Spore germination protein N-terminal" evidence="9">
    <location>
        <begin position="24"/>
        <end position="199"/>
    </location>
</feature>
<evidence type="ECO:0000256" key="3">
    <source>
        <dbReference type="ARBA" id="ARBA00022544"/>
    </source>
</evidence>
<protein>
    <recommendedName>
        <fullName evidence="12">Ger(X)C family spore germination protein</fullName>
    </recommendedName>
</protein>
<dbReference type="InterPro" id="IPR038501">
    <property type="entry name" value="Spore_GerAC_C_sf"/>
</dbReference>
<comment type="subcellular location">
    <subcellularLocation>
        <location evidence="1">Membrane</location>
        <topology evidence="1">Lipid-anchor</topology>
    </subcellularLocation>
</comment>
<gene>
    <name evidence="10" type="ORF">PAECIP111891_05719</name>
</gene>
<name>A0ABN8H6F9_9BACL</name>
<comment type="caution">
    <text evidence="10">The sequence shown here is derived from an EMBL/GenBank/DDBJ whole genome shotgun (WGS) entry which is preliminary data.</text>
</comment>
<dbReference type="Proteomes" id="UP000838821">
    <property type="component" value="Unassembled WGS sequence"/>
</dbReference>
<dbReference type="InterPro" id="IPR046953">
    <property type="entry name" value="Spore_GerAC-like_C"/>
</dbReference>
<dbReference type="EMBL" id="CAKMMW010000024">
    <property type="protein sequence ID" value="CAH1224712.1"/>
    <property type="molecule type" value="Genomic_DNA"/>
</dbReference>
<evidence type="ECO:0008006" key="12">
    <source>
        <dbReference type="Google" id="ProtNLM"/>
    </source>
</evidence>
<evidence type="ECO:0000313" key="10">
    <source>
        <dbReference type="EMBL" id="CAH1224712.1"/>
    </source>
</evidence>
<keyword evidence="4" id="KW-0732">Signal</keyword>
<dbReference type="PANTHER" id="PTHR35789">
    <property type="entry name" value="SPORE GERMINATION PROTEIN B3"/>
    <property type="match status" value="1"/>
</dbReference>
<keyword evidence="7" id="KW-0449">Lipoprotein</keyword>
<proteinExistence type="inferred from homology"/>
<dbReference type="Gene3D" id="3.30.300.210">
    <property type="entry name" value="Nutrient germinant receptor protein C, domain 3"/>
    <property type="match status" value="1"/>
</dbReference>
<dbReference type="InterPro" id="IPR008844">
    <property type="entry name" value="Spore_GerAC-like"/>
</dbReference>
<evidence type="ECO:0000256" key="2">
    <source>
        <dbReference type="ARBA" id="ARBA00007886"/>
    </source>
</evidence>
<evidence type="ECO:0000256" key="1">
    <source>
        <dbReference type="ARBA" id="ARBA00004635"/>
    </source>
</evidence>
<evidence type="ECO:0000259" key="9">
    <source>
        <dbReference type="Pfam" id="PF25198"/>
    </source>
</evidence>
<dbReference type="InterPro" id="IPR057336">
    <property type="entry name" value="GerAC_N"/>
</dbReference>